<organism evidence="3 4">
    <name type="scientific">Sideroxyarcus emersonii</name>
    <dbReference type="NCBI Taxonomy" id="2764705"/>
    <lineage>
        <taxon>Bacteria</taxon>
        <taxon>Pseudomonadati</taxon>
        <taxon>Pseudomonadota</taxon>
        <taxon>Betaproteobacteria</taxon>
        <taxon>Nitrosomonadales</taxon>
        <taxon>Gallionellaceae</taxon>
        <taxon>Sideroxyarcus</taxon>
    </lineage>
</organism>
<accession>A0AAN1XBU0</accession>
<dbReference type="EMBL" id="AP023423">
    <property type="protein sequence ID" value="BCK88381.1"/>
    <property type="molecule type" value="Genomic_DNA"/>
</dbReference>
<dbReference type="Pfam" id="PF20567">
    <property type="entry name" value="DUF6776"/>
    <property type="match status" value="1"/>
</dbReference>
<proteinExistence type="predicted"/>
<dbReference type="Proteomes" id="UP001320326">
    <property type="component" value="Chromosome"/>
</dbReference>
<dbReference type="AlphaFoldDB" id="A0AAN1XBU0"/>
<evidence type="ECO:0000256" key="2">
    <source>
        <dbReference type="SAM" id="Phobius"/>
    </source>
</evidence>
<feature type="transmembrane region" description="Helical" evidence="2">
    <location>
        <begin position="27"/>
        <end position="48"/>
    </location>
</feature>
<reference evidence="3 4" key="1">
    <citation type="journal article" date="2022" name="Int. J. Syst. Evol. Microbiol.">
        <title>&lt;i&gt;Sideroxyarcus emersonii&lt;/i&gt; gen. nov. sp. nov., a neutrophilic, microaerobic iron- and thiosulfate-oxidizing bacterium isolated from iron-rich wetland sediment.</title>
        <authorList>
            <person name="Kato S."/>
            <person name="Itoh T."/>
            <person name="Iino T."/>
            <person name="Ohkuma M."/>
        </authorList>
    </citation>
    <scope>NUCLEOTIDE SEQUENCE [LARGE SCALE GENOMIC DNA]</scope>
    <source>
        <strain evidence="3 4">MIZ01</strain>
    </source>
</reference>
<dbReference type="InterPro" id="IPR046703">
    <property type="entry name" value="DUF6776"/>
</dbReference>
<protein>
    <submittedName>
        <fullName evidence="3">Uncharacterized protein</fullName>
    </submittedName>
</protein>
<keyword evidence="4" id="KW-1185">Reference proteome</keyword>
<feature type="coiled-coil region" evidence="1">
    <location>
        <begin position="59"/>
        <end position="128"/>
    </location>
</feature>
<keyword evidence="2" id="KW-1133">Transmembrane helix</keyword>
<evidence type="ECO:0000256" key="1">
    <source>
        <dbReference type="SAM" id="Coils"/>
    </source>
</evidence>
<keyword evidence="2" id="KW-0472">Membrane</keyword>
<evidence type="ECO:0000313" key="3">
    <source>
        <dbReference type="EMBL" id="BCK88381.1"/>
    </source>
</evidence>
<gene>
    <name evidence="3" type="ORF">MIZ01_2185</name>
</gene>
<keyword evidence="1" id="KW-0175">Coiled coil</keyword>
<evidence type="ECO:0000313" key="4">
    <source>
        <dbReference type="Proteomes" id="UP001320326"/>
    </source>
</evidence>
<dbReference type="KEGG" id="seme:MIZ01_2185"/>
<keyword evidence="2" id="KW-0812">Transmembrane</keyword>
<name>A0AAN1XBU0_9PROT</name>
<sequence>MAMIRSLRRKFSISAPRLSVRPHVPWYVRWAIVLPILALFGLLVWWAYNSGLEFAGFHRGQTEKELTELRERVHYLESENASQANQIAAYERQGQIEQASTQGIEAQLRSLNDENARLKEDLLFFQNLPLTGAREAELSIHRLKIEPDSLPGEYLCRMLLVQSVQQRGKAFQGNMQLVVNGEQDGRKVVLQFPQEDSPSDVAGYQLSFKYYQRVDKGFKLPPEMKVESVQVRVFEKGMQEPKVQQTVNLPS</sequence>